<sequence length="1466" mass="163369">DTAHLELCCVGRRISAEVRRRKVYTEPSQTFWRTENRIMASMLGPEEKYHKLRGARRFKEENYLRGTRTESYHEAVRFEYLDTAYDESEAMDAVGMIEGGVPSTIEERDGIKKSWKYKESAKTLIPIRSKPKQASVNPLDDAGLLSFMTFSWLTPLVKMAYKGKLTLENVWQHSPLDRAETNYKRFERLWKEEVERVGMKKASLPRTIWRFTRTRMLMSLLTIIVCMAGAFIAPAFVIGSLLEYAESPDTNWSVGVGLVIAMFVTEMSRSVLFVTTWSIAYRSATRVLGAVLTLLFTKITRLRSLQDKTVGELVNLCANDGQRLFDATSLFVLLFGAPFVFLLGLCYTVYLIGPAAVLGCSVFILYYPFQAVITRMISHLRRKGIKITDKRVRTMNEILTSVKLIKMYAWEMPFAKAVHDVRNEERKVLEKAGYVQSFSIGTFPLVTIVASIVTITLHVMTGHDLTAAQAFTMVAIYNSMRFAMASLPLSVKALAECRIGLQRMKSLLDMEEMKTFTNRPSDPGNSVEVKSATFTWDDVTSGGEQEKQGTKESGNEKTDRIPLTKQGAESEEKLIQTLSQIELELPKGTLVGVCGGVGSGKSSLISGILGQMRLLEGTVGLTGSIAYVAQQAWIMNASVRDNILFGEDFEQQRYEAAVMACSLTHDFSVLAAGDMTEIGERGLNLSGGQKQRVSLARAVYSNRDIYLLDDPLSAVDAHVGQHIFHHCIMGALKDKTVLLVTHQLQYLHLCEQVVLMKDGVIAEKGEHSQLMAAGEDYARMIQGYMTSHCDEETGEESDGEEEIEQLNKNYKLNRQFSEDARPRKRLSTVVSITSIGDNGEVCLGEELVIEEEEDLSGNLITKEDIESGSIGWRTYADYCKAGGGSLLTVLVLLTFVLSVGAMAFSNLWLSLWLRQGSGNTTITVGNETVISNSIRHHPDLHFYSLVYGMSIILVLVITTIKGLFFMKFTLRASSNLHDKVFRSVFRSPLSFFDTTPTGRILNRFSKDLDEVDVRLPLQGEMLLQNSCLLLFSVVLVSYAFPYFLIAIVPLTAIFLYICKISGSALRELKRLENVSRSPWFCHLTATIQGLPTIHAYNKTEATVSRFVSLLDKNSVVSFLFYCAMRWLSVRLDLITTTLSTVTALLVVLTHGSVPPALAGLALTSVIQMTGMFQFTVRLSSEVEARITSVQRINSYIKGLKPEAPLTIKKTAPAKSWPSEGRVRFQKYNMRYREGLPLVLKGVSFSTKPSEKVGIVGRTGSGKSSLGVALFRLVEAASGSISIDDVDISTIGLEDLRSKLSIIPQDPVLFVGTVRYNLDPFEQYSDDQIWSALERTHMKQAISGLQQQLEAPVVENGDNFSVGERQLLCMARALLRHSKILMLDEATAAIDPETDNLIKTTIREAFSDCTMLTIAHRLNTVLTCDRILVMDDGEVVEFDSPSKLLADDNSHFHAMISAANLSNQQSS</sequence>
<feature type="domain" description="ABC transporter" evidence="13">
    <location>
        <begin position="1222"/>
        <end position="1456"/>
    </location>
</feature>
<evidence type="ECO:0000256" key="6">
    <source>
        <dbReference type="ARBA" id="ARBA00022741"/>
    </source>
</evidence>
<proteinExistence type="inferred from homology"/>
<dbReference type="InterPro" id="IPR036640">
    <property type="entry name" value="ABC1_TM_sf"/>
</dbReference>
<evidence type="ECO:0000256" key="3">
    <source>
        <dbReference type="ARBA" id="ARBA00022448"/>
    </source>
</evidence>
<feature type="transmembrane region" description="Helical" evidence="12">
    <location>
        <begin position="356"/>
        <end position="377"/>
    </location>
</feature>
<feature type="compositionally biased region" description="Basic and acidic residues" evidence="11">
    <location>
        <begin position="544"/>
        <end position="567"/>
    </location>
</feature>
<dbReference type="FunFam" id="3.40.50.300:FF:000074">
    <property type="entry name" value="Multidrug resistance-associated protein 5 isoform 1"/>
    <property type="match status" value="1"/>
</dbReference>
<evidence type="ECO:0000256" key="12">
    <source>
        <dbReference type="SAM" id="Phobius"/>
    </source>
</evidence>
<feature type="transmembrane region" description="Helical" evidence="12">
    <location>
        <begin position="1028"/>
        <end position="1057"/>
    </location>
</feature>
<dbReference type="GO" id="GO:0016020">
    <property type="term" value="C:membrane"/>
    <property type="evidence" value="ECO:0007669"/>
    <property type="project" value="InterPro"/>
</dbReference>
<dbReference type="CDD" id="cd03250">
    <property type="entry name" value="ABCC_MRP_domain1"/>
    <property type="match status" value="1"/>
</dbReference>
<protein>
    <submittedName>
        <fullName evidence="15">ABCC5 protein</fullName>
    </submittedName>
</protein>
<keyword evidence="4 12" id="KW-0812">Transmembrane</keyword>
<keyword evidence="3" id="KW-0813">Transport</keyword>
<dbReference type="InterPro" id="IPR003439">
    <property type="entry name" value="ABC_transporter-like_ATP-bd"/>
</dbReference>
<evidence type="ECO:0000313" key="16">
    <source>
        <dbReference type="Proteomes" id="UP000838412"/>
    </source>
</evidence>
<evidence type="ECO:0000256" key="7">
    <source>
        <dbReference type="ARBA" id="ARBA00022840"/>
    </source>
</evidence>
<comment type="similarity">
    <text evidence="2">Belongs to the ABC transporter superfamily. ABCC family. Conjugate transporter (TC 3.A.1.208) subfamily.</text>
</comment>
<evidence type="ECO:0000313" key="15">
    <source>
        <dbReference type="EMBL" id="CAH1245354.1"/>
    </source>
</evidence>
<comment type="subcellular location">
    <subcellularLocation>
        <location evidence="1">Endomembrane system</location>
        <topology evidence="1">Multi-pass membrane protein</topology>
    </subcellularLocation>
</comment>
<dbReference type="CDD" id="cd18592">
    <property type="entry name" value="ABC_6TM_MRP5_8_9_D1"/>
    <property type="match status" value="1"/>
</dbReference>
<feature type="non-terminal residue" evidence="15">
    <location>
        <position position="1"/>
    </location>
</feature>
<evidence type="ECO:0000256" key="1">
    <source>
        <dbReference type="ARBA" id="ARBA00004127"/>
    </source>
</evidence>
<keyword evidence="8 12" id="KW-1133">Transmembrane helix</keyword>
<feature type="transmembrane region" description="Helical" evidence="12">
    <location>
        <begin position="475"/>
        <end position="495"/>
    </location>
</feature>
<feature type="transmembrane region" description="Helical" evidence="12">
    <location>
        <begin position="330"/>
        <end position="350"/>
    </location>
</feature>
<dbReference type="InterPro" id="IPR027417">
    <property type="entry name" value="P-loop_NTPase"/>
</dbReference>
<dbReference type="PANTHER" id="PTHR24223:SF447">
    <property type="entry name" value="MULTIDRUG RESISTANCE-ASSOCIATED PROTEIN 5"/>
    <property type="match status" value="1"/>
</dbReference>
<evidence type="ECO:0000256" key="9">
    <source>
        <dbReference type="ARBA" id="ARBA00023136"/>
    </source>
</evidence>
<evidence type="ECO:0000256" key="2">
    <source>
        <dbReference type="ARBA" id="ARBA00009726"/>
    </source>
</evidence>
<dbReference type="OrthoDB" id="6500128at2759"/>
<feature type="region of interest" description="Disordered" evidence="11">
    <location>
        <begin position="538"/>
        <end position="567"/>
    </location>
</feature>
<feature type="domain" description="ABC transmembrane type-1" evidence="14">
    <location>
        <begin position="889"/>
        <end position="1184"/>
    </location>
</feature>
<dbReference type="EMBL" id="OV696699">
    <property type="protein sequence ID" value="CAH1245354.1"/>
    <property type="molecule type" value="Genomic_DNA"/>
</dbReference>
<dbReference type="SUPFAM" id="SSF52540">
    <property type="entry name" value="P-loop containing nucleoside triphosphate hydrolases"/>
    <property type="match status" value="2"/>
</dbReference>
<dbReference type="GO" id="GO:0016887">
    <property type="term" value="F:ATP hydrolysis activity"/>
    <property type="evidence" value="ECO:0007669"/>
    <property type="project" value="InterPro"/>
</dbReference>
<feature type="domain" description="ABC transporter" evidence="13">
    <location>
        <begin position="558"/>
        <end position="783"/>
    </location>
</feature>
<dbReference type="PROSITE" id="PS50929">
    <property type="entry name" value="ABC_TM1F"/>
    <property type="match status" value="2"/>
</dbReference>
<feature type="transmembrane region" description="Helical" evidence="12">
    <location>
        <begin position="886"/>
        <end position="909"/>
    </location>
</feature>
<evidence type="ECO:0000256" key="10">
    <source>
        <dbReference type="ARBA" id="ARBA00023180"/>
    </source>
</evidence>
<dbReference type="CDD" id="cd03244">
    <property type="entry name" value="ABCC_MRP_domain2"/>
    <property type="match status" value="1"/>
</dbReference>
<keyword evidence="5" id="KW-0677">Repeat</keyword>
<dbReference type="PROSITE" id="PS50893">
    <property type="entry name" value="ABC_TRANSPORTER_2"/>
    <property type="match status" value="2"/>
</dbReference>
<dbReference type="GO" id="GO:0005524">
    <property type="term" value="F:ATP binding"/>
    <property type="evidence" value="ECO:0007669"/>
    <property type="project" value="UniProtKB-KW"/>
</dbReference>
<dbReference type="FunFam" id="3.40.50.300:FF:002835">
    <property type="entry name" value="Predicted protein"/>
    <property type="match status" value="1"/>
</dbReference>
<feature type="domain" description="ABC transmembrane type-1" evidence="14">
    <location>
        <begin position="225"/>
        <end position="496"/>
    </location>
</feature>
<evidence type="ECO:0000256" key="5">
    <source>
        <dbReference type="ARBA" id="ARBA00022737"/>
    </source>
</evidence>
<dbReference type="Pfam" id="PF00005">
    <property type="entry name" value="ABC_tran"/>
    <property type="match status" value="2"/>
</dbReference>
<dbReference type="SUPFAM" id="SSF90123">
    <property type="entry name" value="ABC transporter transmembrane region"/>
    <property type="match status" value="2"/>
</dbReference>
<dbReference type="InterPro" id="IPR003593">
    <property type="entry name" value="AAA+_ATPase"/>
</dbReference>
<dbReference type="PROSITE" id="PS00211">
    <property type="entry name" value="ABC_TRANSPORTER_1"/>
    <property type="match status" value="2"/>
</dbReference>
<dbReference type="FunFam" id="1.20.1560.10:FF:000015">
    <property type="entry name" value="multidrug resistance-associated protein 5 isoform X1"/>
    <property type="match status" value="1"/>
</dbReference>
<feature type="transmembrane region" description="Helical" evidence="12">
    <location>
        <begin position="254"/>
        <end position="280"/>
    </location>
</feature>
<dbReference type="Proteomes" id="UP000838412">
    <property type="component" value="Chromosome 14"/>
</dbReference>
<feature type="transmembrane region" description="Helical" evidence="12">
    <location>
        <begin position="942"/>
        <end position="964"/>
    </location>
</feature>
<dbReference type="SMART" id="SM00382">
    <property type="entry name" value="AAA"/>
    <property type="match status" value="2"/>
</dbReference>
<keyword evidence="6" id="KW-0547">Nucleotide-binding</keyword>
<evidence type="ECO:0000256" key="11">
    <source>
        <dbReference type="SAM" id="MobiDB-lite"/>
    </source>
</evidence>
<feature type="transmembrane region" description="Helical" evidence="12">
    <location>
        <begin position="216"/>
        <end position="242"/>
    </location>
</feature>
<accession>A0A8J9Z1B6</accession>
<dbReference type="Pfam" id="PF00664">
    <property type="entry name" value="ABC_membrane"/>
    <property type="match status" value="2"/>
</dbReference>
<gene>
    <name evidence="15" type="primary">ABCC5</name>
    <name evidence="15" type="ORF">BLAG_LOCUS7719</name>
</gene>
<evidence type="ECO:0000256" key="8">
    <source>
        <dbReference type="ARBA" id="ARBA00022989"/>
    </source>
</evidence>
<dbReference type="Gene3D" id="1.20.1560.10">
    <property type="entry name" value="ABC transporter type 1, transmembrane domain"/>
    <property type="match status" value="2"/>
</dbReference>
<keyword evidence="7" id="KW-0067">ATP-binding</keyword>
<dbReference type="InterPro" id="IPR050173">
    <property type="entry name" value="ABC_transporter_C-like"/>
</dbReference>
<organism evidence="15 16">
    <name type="scientific">Branchiostoma lanceolatum</name>
    <name type="common">Common lancelet</name>
    <name type="synonym">Amphioxus lanceolatum</name>
    <dbReference type="NCBI Taxonomy" id="7740"/>
    <lineage>
        <taxon>Eukaryota</taxon>
        <taxon>Metazoa</taxon>
        <taxon>Chordata</taxon>
        <taxon>Cephalochordata</taxon>
        <taxon>Leptocardii</taxon>
        <taxon>Amphioxiformes</taxon>
        <taxon>Branchiostomatidae</taxon>
        <taxon>Branchiostoma</taxon>
    </lineage>
</organism>
<feature type="transmembrane region" description="Helical" evidence="12">
    <location>
        <begin position="432"/>
        <end position="455"/>
    </location>
</feature>
<evidence type="ECO:0000256" key="4">
    <source>
        <dbReference type="ARBA" id="ARBA00022692"/>
    </source>
</evidence>
<keyword evidence="9 12" id="KW-0472">Membrane</keyword>
<dbReference type="GO" id="GO:0140359">
    <property type="term" value="F:ABC-type transporter activity"/>
    <property type="evidence" value="ECO:0007669"/>
    <property type="project" value="InterPro"/>
</dbReference>
<dbReference type="FunFam" id="1.20.1560.10:FF:000012">
    <property type="entry name" value="ATP binding cassette subfamily C member 5"/>
    <property type="match status" value="1"/>
</dbReference>
<dbReference type="InterPro" id="IPR017871">
    <property type="entry name" value="ABC_transporter-like_CS"/>
</dbReference>
<name>A0A8J9Z1B6_BRALA</name>
<evidence type="ECO:0000259" key="14">
    <source>
        <dbReference type="PROSITE" id="PS50929"/>
    </source>
</evidence>
<keyword evidence="10" id="KW-0325">Glycoprotein</keyword>
<keyword evidence="16" id="KW-1185">Reference proteome</keyword>
<dbReference type="Gene3D" id="3.40.50.300">
    <property type="entry name" value="P-loop containing nucleotide triphosphate hydrolases"/>
    <property type="match status" value="2"/>
</dbReference>
<evidence type="ECO:0000259" key="13">
    <source>
        <dbReference type="PROSITE" id="PS50893"/>
    </source>
</evidence>
<dbReference type="CDD" id="cd18599">
    <property type="entry name" value="ABC_6TM_MRP5_8_9_D2"/>
    <property type="match status" value="1"/>
</dbReference>
<dbReference type="PANTHER" id="PTHR24223">
    <property type="entry name" value="ATP-BINDING CASSETTE SUB-FAMILY C"/>
    <property type="match status" value="1"/>
</dbReference>
<dbReference type="InterPro" id="IPR011527">
    <property type="entry name" value="ABC1_TM_dom"/>
</dbReference>
<reference evidence="15" key="1">
    <citation type="submission" date="2022-01" db="EMBL/GenBank/DDBJ databases">
        <authorList>
            <person name="Braso-Vives M."/>
        </authorList>
    </citation>
    <scope>NUCLEOTIDE SEQUENCE</scope>
</reference>
<dbReference type="GO" id="GO:0012505">
    <property type="term" value="C:endomembrane system"/>
    <property type="evidence" value="ECO:0007669"/>
    <property type="project" value="UniProtKB-SubCell"/>
</dbReference>